<accession>A0ABP7AGF6</accession>
<dbReference type="RefSeq" id="WP_231484070.1">
    <property type="nucleotide sequence ID" value="NZ_BAAAZO010000011.1"/>
</dbReference>
<evidence type="ECO:0000256" key="1">
    <source>
        <dbReference type="SAM" id="SignalP"/>
    </source>
</evidence>
<name>A0ABP7AGF6_9ACTN</name>
<feature type="chain" id="PRO_5047083586" description="N,N-dimethylformamidase beta subunit-like C-terminal domain-containing protein" evidence="1">
    <location>
        <begin position="25"/>
        <end position="458"/>
    </location>
</feature>
<reference evidence="4" key="1">
    <citation type="journal article" date="2019" name="Int. J. Syst. Evol. Microbiol.">
        <title>The Global Catalogue of Microorganisms (GCM) 10K type strain sequencing project: providing services to taxonomists for standard genome sequencing and annotation.</title>
        <authorList>
            <consortium name="The Broad Institute Genomics Platform"/>
            <consortium name="The Broad Institute Genome Sequencing Center for Infectious Disease"/>
            <person name="Wu L."/>
            <person name="Ma J."/>
        </authorList>
    </citation>
    <scope>NUCLEOTIDE SEQUENCE [LARGE SCALE GENOMIC DNA]</scope>
    <source>
        <strain evidence="4">JCM 16902</strain>
    </source>
</reference>
<comment type="caution">
    <text evidence="3">The sequence shown here is derived from an EMBL/GenBank/DDBJ whole genome shotgun (WGS) entry which is preliminary data.</text>
</comment>
<dbReference type="Proteomes" id="UP001501074">
    <property type="component" value="Unassembled WGS sequence"/>
</dbReference>
<sequence length="458" mass="45875">MPSPRVLAVTALAALGGLAGLLSAGDGSVSVSTVAESMRGGLVSQASGAVAAENAKAGTRTWRIGTARAAAPGLMAYAGATSAGPGEKVPLFLRGSGATHARAYRLGWYGGAGARQVWEGTFQATAQTGAAANWTSTSSIDTTGWPEGTYLIRLDLGGASRYVPLTVTAARSGAAGRVVVLTSPMTWAATGRTGSVGKGRTVTLDRPLITGNGGGGLVADAGLIAQIERTGTDVVYRTDADLAAAPGLIDGATALLVDGDSRYWTAQMRTSVRKAVGAGTNLAFFGAGSAEVNVVRNSTAPRTFTVAAAATAASSLLTGSVATCQADRAAGLTVADPAWWGFQGGSVRNGEVLRRLVSGRVDRVVDGSGATVAASADLACGRTQASSYLENSSGAGVFTAGTQAWACTVSGACTDATGRRIKADARAQQVAALVTRNVVKAFATPKAARTSRDASSPS</sequence>
<protein>
    <recommendedName>
        <fullName evidence="2">N,N-dimethylformamidase beta subunit-like C-terminal domain-containing protein</fullName>
    </recommendedName>
</protein>
<dbReference type="EMBL" id="BAAAZO010000011">
    <property type="protein sequence ID" value="GAA3631484.1"/>
    <property type="molecule type" value="Genomic_DNA"/>
</dbReference>
<organism evidence="3 4">
    <name type="scientific">Kineosporia mesophila</name>
    <dbReference type="NCBI Taxonomy" id="566012"/>
    <lineage>
        <taxon>Bacteria</taxon>
        <taxon>Bacillati</taxon>
        <taxon>Actinomycetota</taxon>
        <taxon>Actinomycetes</taxon>
        <taxon>Kineosporiales</taxon>
        <taxon>Kineosporiaceae</taxon>
        <taxon>Kineosporia</taxon>
    </lineage>
</organism>
<keyword evidence="4" id="KW-1185">Reference proteome</keyword>
<proteinExistence type="predicted"/>
<evidence type="ECO:0000259" key="2">
    <source>
        <dbReference type="Pfam" id="PF20254"/>
    </source>
</evidence>
<evidence type="ECO:0000313" key="3">
    <source>
        <dbReference type="EMBL" id="GAA3631484.1"/>
    </source>
</evidence>
<feature type="signal peptide" evidence="1">
    <location>
        <begin position="1"/>
        <end position="24"/>
    </location>
</feature>
<keyword evidence="1" id="KW-0732">Signal</keyword>
<dbReference type="InterPro" id="IPR046540">
    <property type="entry name" value="DMFA2_C"/>
</dbReference>
<feature type="domain" description="N,N-dimethylformamidase beta subunit-like C-terminal" evidence="2">
    <location>
        <begin position="102"/>
        <end position="411"/>
    </location>
</feature>
<dbReference type="Pfam" id="PF20254">
    <property type="entry name" value="DMFA2_C"/>
    <property type="match status" value="1"/>
</dbReference>
<gene>
    <name evidence="3" type="ORF">GCM10022223_56960</name>
</gene>
<evidence type="ECO:0000313" key="4">
    <source>
        <dbReference type="Proteomes" id="UP001501074"/>
    </source>
</evidence>